<organism evidence="1 2">
    <name type="scientific">Novosphingobium olei</name>
    <dbReference type="NCBI Taxonomy" id="2728851"/>
    <lineage>
        <taxon>Bacteria</taxon>
        <taxon>Pseudomonadati</taxon>
        <taxon>Pseudomonadota</taxon>
        <taxon>Alphaproteobacteria</taxon>
        <taxon>Sphingomonadales</taxon>
        <taxon>Sphingomonadaceae</taxon>
        <taxon>Novosphingobium</taxon>
    </lineage>
</organism>
<keyword evidence="2" id="KW-1185">Reference proteome</keyword>
<protein>
    <submittedName>
        <fullName evidence="1">Uncharacterized protein</fullName>
    </submittedName>
</protein>
<sequence>MANLPFEKRVAILSRLCHGARTIDLINEFDTSFRPVSRVLAVAGETALALHQRLMTGLAPNGIVCSAIWSFSSFGAALPWGSNTDGSKDVWTWTALERQTGLIIAFLVGPYDGETATRLGGTIARSLRSAEREDRADLCLAFEPTRPWDPAQTPAISASLHQGLESPVTALQEVGALAQEMGGQGFKVERKPFGVRLEKHIHALAVYFFFHNFIRMNPTYGLTPAMAAGITDRAYSFADLVAAGDARQVGKVVDRLVAPSQGLRWRTRSMGLARRQVGCVNRAYENTQASALFRMMAKKRPLAVCAHRWGAAIAIGVISAKK</sequence>
<name>A0A7Y0BTC1_9SPHN</name>
<reference evidence="1 2" key="1">
    <citation type="submission" date="2020-04" db="EMBL/GenBank/DDBJ databases">
        <title>Novosphingobium sp. TW-4 isolated from soil.</title>
        <authorList>
            <person name="Dahal R.H."/>
            <person name="Chaudhary D.K."/>
        </authorList>
    </citation>
    <scope>NUCLEOTIDE SEQUENCE [LARGE SCALE GENOMIC DNA]</scope>
    <source>
        <strain evidence="1 2">TW-4</strain>
    </source>
</reference>
<gene>
    <name evidence="1" type="ORF">HHL27_19630</name>
</gene>
<proteinExistence type="predicted"/>
<dbReference type="AlphaFoldDB" id="A0A7Y0BTC1"/>
<evidence type="ECO:0000313" key="2">
    <source>
        <dbReference type="Proteomes" id="UP000583556"/>
    </source>
</evidence>
<accession>A0A7Y0BTC1</accession>
<dbReference type="RefSeq" id="WP_169495098.1">
    <property type="nucleotide sequence ID" value="NZ_JABBGM010000014.1"/>
</dbReference>
<comment type="caution">
    <text evidence="1">The sequence shown here is derived from an EMBL/GenBank/DDBJ whole genome shotgun (WGS) entry which is preliminary data.</text>
</comment>
<dbReference type="Proteomes" id="UP000583556">
    <property type="component" value="Unassembled WGS sequence"/>
</dbReference>
<evidence type="ECO:0000313" key="1">
    <source>
        <dbReference type="EMBL" id="NML95890.1"/>
    </source>
</evidence>
<dbReference type="EMBL" id="JABBGM010000014">
    <property type="protein sequence ID" value="NML95890.1"/>
    <property type="molecule type" value="Genomic_DNA"/>
</dbReference>